<dbReference type="InterPro" id="IPR004603">
    <property type="entry name" value="DNA_mismatch_endonuc_vsr"/>
</dbReference>
<evidence type="ECO:0000313" key="7">
    <source>
        <dbReference type="EMBL" id="PQD96786.1"/>
    </source>
</evidence>
<dbReference type="Proteomes" id="UP000239663">
    <property type="component" value="Unassembled WGS sequence"/>
</dbReference>
<protein>
    <recommendedName>
        <fullName evidence="6">Very short patch repair endonuclease</fullName>
        <ecNumber evidence="6">3.1.-.-</ecNumber>
    </recommendedName>
</protein>
<dbReference type="GO" id="GO:0016787">
    <property type="term" value="F:hydrolase activity"/>
    <property type="evidence" value="ECO:0007669"/>
    <property type="project" value="UniProtKB-KW"/>
</dbReference>
<proteinExistence type="inferred from homology"/>
<comment type="similarity">
    <text evidence="6">Belongs to the vsr family.</text>
</comment>
<dbReference type="NCBIfam" id="TIGR00632">
    <property type="entry name" value="vsr"/>
    <property type="match status" value="1"/>
</dbReference>
<name>A0A2S7N435_9BACI</name>
<evidence type="ECO:0000256" key="3">
    <source>
        <dbReference type="ARBA" id="ARBA00022763"/>
    </source>
</evidence>
<keyword evidence="2 6" id="KW-0255">Endonuclease</keyword>
<dbReference type="SUPFAM" id="SSF52980">
    <property type="entry name" value="Restriction endonuclease-like"/>
    <property type="match status" value="1"/>
</dbReference>
<keyword evidence="4 6" id="KW-0378">Hydrolase</keyword>
<comment type="caution">
    <text evidence="7">The sequence shown here is derived from an EMBL/GenBank/DDBJ whole genome shotgun (WGS) entry which is preliminary data.</text>
</comment>
<dbReference type="Gene3D" id="3.40.960.10">
    <property type="entry name" value="VSR Endonuclease"/>
    <property type="match status" value="1"/>
</dbReference>
<dbReference type="EC" id="3.1.-.-" evidence="6"/>
<evidence type="ECO:0000256" key="2">
    <source>
        <dbReference type="ARBA" id="ARBA00022759"/>
    </source>
</evidence>
<dbReference type="InterPro" id="IPR011335">
    <property type="entry name" value="Restrct_endonuc-II-like"/>
</dbReference>
<dbReference type="CDD" id="cd00221">
    <property type="entry name" value="Vsr"/>
    <property type="match status" value="1"/>
</dbReference>
<dbReference type="OrthoDB" id="9801520at2"/>
<keyword evidence="5 6" id="KW-0234">DNA repair</keyword>
<dbReference type="RefSeq" id="WP_104847883.1">
    <property type="nucleotide sequence ID" value="NZ_PKOZ01000001.1"/>
</dbReference>
<dbReference type="EMBL" id="PKOZ01000001">
    <property type="protein sequence ID" value="PQD96786.1"/>
    <property type="molecule type" value="Genomic_DNA"/>
</dbReference>
<keyword evidence="3 6" id="KW-0227">DNA damage</keyword>
<keyword evidence="8" id="KW-1185">Reference proteome</keyword>
<evidence type="ECO:0000256" key="1">
    <source>
        <dbReference type="ARBA" id="ARBA00022722"/>
    </source>
</evidence>
<evidence type="ECO:0000256" key="4">
    <source>
        <dbReference type="ARBA" id="ARBA00022801"/>
    </source>
</evidence>
<evidence type="ECO:0000256" key="5">
    <source>
        <dbReference type="ARBA" id="ARBA00023204"/>
    </source>
</evidence>
<evidence type="ECO:0000313" key="8">
    <source>
        <dbReference type="Proteomes" id="UP000239663"/>
    </source>
</evidence>
<accession>A0A2S7N435</accession>
<dbReference type="GO" id="GO:0004519">
    <property type="term" value="F:endonuclease activity"/>
    <property type="evidence" value="ECO:0007669"/>
    <property type="project" value="UniProtKB-KW"/>
</dbReference>
<dbReference type="PIRSF" id="PIRSF018267">
    <property type="entry name" value="VSR_endonuc"/>
    <property type="match status" value="1"/>
</dbReference>
<evidence type="ECO:0000256" key="6">
    <source>
        <dbReference type="PIRNR" id="PIRNR018267"/>
    </source>
</evidence>
<sequence length="146" mass="17749">MNTQMSDETRRKIMGSIHGKGTKLENRVSRELWRRGYRFRKNVKSLYGTPDIAIKKYKVVIFIDSCFWHACELHGTLPNKNQLFWLNKFNRNKEHDQEVTDYYERNGWHIYRVWEHDLKRDFYGTVDKLDGVILDAKRRYHLKVLQ</sequence>
<dbReference type="Pfam" id="PF03852">
    <property type="entry name" value="Vsr"/>
    <property type="match status" value="1"/>
</dbReference>
<keyword evidence="1 6" id="KW-0540">Nuclease</keyword>
<comment type="function">
    <text evidence="6">May nick specific sequences that contain T:G mispairs resulting from m5C-deamination.</text>
</comment>
<organism evidence="7 8">
    <name type="scientific">Pradoshia eiseniae</name>
    <dbReference type="NCBI Taxonomy" id="2064768"/>
    <lineage>
        <taxon>Bacteria</taxon>
        <taxon>Bacillati</taxon>
        <taxon>Bacillota</taxon>
        <taxon>Bacilli</taxon>
        <taxon>Bacillales</taxon>
        <taxon>Bacillaceae</taxon>
        <taxon>Pradoshia</taxon>
    </lineage>
</organism>
<gene>
    <name evidence="7" type="ORF">CYL18_02545</name>
</gene>
<reference evidence="7 8" key="1">
    <citation type="submission" date="2017-12" db="EMBL/GenBank/DDBJ databases">
        <title>Taxonomic description and draft genome of Pradoshia cofamensis Gen. nov., sp. nov., a thermotolerant bacillale isolated from anterior gut of earthworm Eisenia fetida.</title>
        <authorList>
            <person name="Saha T."/>
            <person name="Chakraborty R."/>
        </authorList>
    </citation>
    <scope>NUCLEOTIDE SEQUENCE [LARGE SCALE GENOMIC DNA]</scope>
    <source>
        <strain evidence="7 8">EAG3</strain>
    </source>
</reference>
<dbReference type="AlphaFoldDB" id="A0A2S7N435"/>
<dbReference type="GO" id="GO:0006298">
    <property type="term" value="P:mismatch repair"/>
    <property type="evidence" value="ECO:0007669"/>
    <property type="project" value="UniProtKB-UniRule"/>
</dbReference>